<dbReference type="PANTHER" id="PTHR33841">
    <property type="entry name" value="DNA METHYLTRANSFERASE YEEA-RELATED"/>
    <property type="match status" value="1"/>
</dbReference>
<dbReference type="GO" id="GO:0032259">
    <property type="term" value="P:methylation"/>
    <property type="evidence" value="ECO:0007669"/>
    <property type="project" value="UniProtKB-KW"/>
</dbReference>
<dbReference type="GO" id="GO:0003676">
    <property type="term" value="F:nucleic acid binding"/>
    <property type="evidence" value="ECO:0007669"/>
    <property type="project" value="InterPro"/>
</dbReference>
<reference evidence="5 6" key="1">
    <citation type="submission" date="2017-06" db="EMBL/GenBank/DDBJ databases">
        <title>Ensifer strains isolated from leguminous trees and herbs display diverse denitrification phenotypes with some acting as strong N2O sinks.</title>
        <authorList>
            <person name="Woliy K."/>
            <person name="Mania D."/>
            <person name="Bakken L.R."/>
            <person name="Frostegard A."/>
        </authorList>
    </citation>
    <scope>NUCLEOTIDE SEQUENCE [LARGE SCALE GENOMIC DNA]</scope>
    <source>
        <strain evidence="5 6">AC50a</strain>
    </source>
</reference>
<dbReference type="SUPFAM" id="SSF53335">
    <property type="entry name" value="S-adenosyl-L-methionine-dependent methyltransferases"/>
    <property type="match status" value="1"/>
</dbReference>
<keyword evidence="3" id="KW-0808">Transferase</keyword>
<dbReference type="Proteomes" id="UP000231987">
    <property type="component" value="Unassembled WGS sequence"/>
</dbReference>
<sequence length="1598" mass="181775">MPIELAGISNENEFYSEHYLSTIFEGDIEETFRWWKDAEKAGNTPPNRLMEKVGVQWRRLSAAYLEERDDRKRLLIGRTFAHEMLTALGFERHSELVPDAEGKLIPVLARRSSHDGRDAVWVVEVPSPSGADFEVDTLQIRFRCEQFEGIVTAEEVEKRRKDSAEAAIAKGIFALEAPPRFVVLLGMSQAVLIDRNKWSDSRLLRFRFPEIFGRGDNATVGVTTALLHAESLAPGSGTSLIDRIDEESHRHAFGVSQDLKYALREAIELLGNEAAELIVAKRRAQQKGVFSGENALDAGILTTECLRYMYRLLFLFFIEARPELGFAPMKAKAYRTGYSLESLRELELVPLETDEDRNGHYISDTLDTLFSVVFEGTPAAGVAKGDAAEEFTFNPVRARLFSPDAVGTYLRGLRFRNATMQRIIELLSLSRGDRMRGRGRISYAQLGISQLGAVYESLLSFSGFFSSEDLIELKSAGKTAPGPLEAAFFAPRSRSDDFDEDEIVYEGTTAKIYSKGTFIYRLAGRNRENSASYYTPEPLARVLVKYALKELLAGKKADDILELRIVEPAMGSAAFLVEVVNQLADKYLDLKQAELKKRIPHERYALERQKVRAYLADRNVFGVDLNPVAVELGQISLWLDCLHEGGFAPWFEDQVHAGNSLVGTRRAVFPVNSLDARREEDRWYKQKPREIGWSGEARNVDEVWHFLLPDPGMSAYDPKIVRPLASEAWTTFAEWRRDFMRPLDKDEIATLKRLSGVVDALFEDVADRLQEVRKEVNDDISIWPAEPSPDERHVDFQEKIRRLMSFQGEGVKNAVSWRRLRGAMDAWCALWFWPVDKADWLPSRTKFFQDLDLILTQGVDNQKIVTGAFATGSPQGRLFETVTLPGRTGSGSLFRTEERIVEVRRSDLFGDVDVSKLIEASPWLPTAMEVARRHRFMHFDLEFADILRERRGFDLVIGNPPWVKPAWSDPNILSERLPEIAIRGYSASRVDSERPGYFAADSTLEQWYMENYHPVGGLQSFLSARSNYPFLNGGSPNLYQCFLDLSFRVVSKDGIAAFIHQDSHLLEPRLQDFRSACFRRLLRHYHFRNELYQKMFTEVNHSEVYSANIYRGNEGPVAFDHISGLFLPSTIDECYEHDGVGPVPGIRRGDTWDVRGHRKRCVRINNHVLQVMAAMTFGGEEGGVGRFIYPHSTDALSVMEAVSSAPQIGKSLSGGFLMSPMWHEGLATKQKRLVRVDGAFVPNIDDLIIKSPCIFVGNPLYKTPDQHCKAKEDFESVDLYEIPDNYISRTNFVRLAPKEQIYLQSANVPWSDTKKHCDHFRIAFRGMVQSARERTLAAALIPPGIQHVDGVESMSFEDEYDLLSVYPLMLSVPYDFLIKAMQVEKIRESVIRHLPFTELPDTAKHRALRLACLTSHYADFWNRHARKLKVAPWAFDDSRLNVESPNSSLADWTRDVAFRSDLARRMALIEIDVLVAQALGLTLDQLIEMYRTQFPVLDENERDTWYDMNGRIVWTCSRGLTGVGYRKPDGKKPSAREWTESFSESTEDLQCEVSIDFLPGGPRMVRRSYKAPFVTYDREADYRTAWAFFEAQNQKKAA</sequence>
<dbReference type="InterPro" id="IPR029063">
    <property type="entry name" value="SAM-dependent_MTases_sf"/>
</dbReference>
<proteinExistence type="predicted"/>
<comment type="catalytic activity">
    <reaction evidence="4">
        <text>a 2'-deoxyadenosine in DNA + S-adenosyl-L-methionine = an N(6)-methyl-2'-deoxyadenosine in DNA + S-adenosyl-L-homocysteine + H(+)</text>
        <dbReference type="Rhea" id="RHEA:15197"/>
        <dbReference type="Rhea" id="RHEA-COMP:12418"/>
        <dbReference type="Rhea" id="RHEA-COMP:12419"/>
        <dbReference type="ChEBI" id="CHEBI:15378"/>
        <dbReference type="ChEBI" id="CHEBI:57856"/>
        <dbReference type="ChEBI" id="CHEBI:59789"/>
        <dbReference type="ChEBI" id="CHEBI:90615"/>
        <dbReference type="ChEBI" id="CHEBI:90616"/>
        <dbReference type="EC" id="2.1.1.72"/>
    </reaction>
</comment>
<evidence type="ECO:0000313" key="6">
    <source>
        <dbReference type="Proteomes" id="UP000231987"/>
    </source>
</evidence>
<evidence type="ECO:0000256" key="2">
    <source>
        <dbReference type="ARBA" id="ARBA00022603"/>
    </source>
</evidence>
<evidence type="ECO:0000256" key="1">
    <source>
        <dbReference type="ARBA" id="ARBA00011900"/>
    </source>
</evidence>
<evidence type="ECO:0000313" key="5">
    <source>
        <dbReference type="EMBL" id="PJR10677.1"/>
    </source>
</evidence>
<name>A0A2J0YV69_RHIML</name>
<organism evidence="5 6">
    <name type="scientific">Rhizobium meliloti</name>
    <name type="common">Ensifer meliloti</name>
    <name type="synonym">Sinorhizobium meliloti</name>
    <dbReference type="NCBI Taxonomy" id="382"/>
    <lineage>
        <taxon>Bacteria</taxon>
        <taxon>Pseudomonadati</taxon>
        <taxon>Pseudomonadota</taxon>
        <taxon>Alphaproteobacteria</taxon>
        <taxon>Hyphomicrobiales</taxon>
        <taxon>Rhizobiaceae</taxon>
        <taxon>Sinorhizobium/Ensifer group</taxon>
        <taxon>Sinorhizobium</taxon>
    </lineage>
</organism>
<dbReference type="GO" id="GO:0009007">
    <property type="term" value="F:site-specific DNA-methyltransferase (adenine-specific) activity"/>
    <property type="evidence" value="ECO:0007669"/>
    <property type="project" value="UniProtKB-EC"/>
</dbReference>
<dbReference type="EC" id="2.1.1.72" evidence="1"/>
<dbReference type="RefSeq" id="WP_100674492.1">
    <property type="nucleotide sequence ID" value="NZ_NJGD01000022.1"/>
</dbReference>
<comment type="caution">
    <text evidence="5">The sequence shown here is derived from an EMBL/GenBank/DDBJ whole genome shotgun (WGS) entry which is preliminary data.</text>
</comment>
<dbReference type="PANTHER" id="PTHR33841:SF1">
    <property type="entry name" value="DNA METHYLTRANSFERASE A"/>
    <property type="match status" value="1"/>
</dbReference>
<gene>
    <name evidence="5" type="ORF">CEJ86_28905</name>
</gene>
<evidence type="ECO:0000256" key="3">
    <source>
        <dbReference type="ARBA" id="ARBA00022679"/>
    </source>
</evidence>
<protein>
    <recommendedName>
        <fullName evidence="1">site-specific DNA-methyltransferase (adenine-specific)</fullName>
        <ecNumber evidence="1">2.1.1.72</ecNumber>
    </recommendedName>
</protein>
<evidence type="ECO:0000256" key="4">
    <source>
        <dbReference type="ARBA" id="ARBA00047942"/>
    </source>
</evidence>
<dbReference type="InterPro" id="IPR002052">
    <property type="entry name" value="DNA_methylase_N6_adenine_CS"/>
</dbReference>
<dbReference type="Gene3D" id="3.40.50.150">
    <property type="entry name" value="Vaccinia Virus protein VP39"/>
    <property type="match status" value="2"/>
</dbReference>
<dbReference type="EMBL" id="NJGD01000022">
    <property type="protein sequence ID" value="PJR10677.1"/>
    <property type="molecule type" value="Genomic_DNA"/>
</dbReference>
<keyword evidence="2" id="KW-0489">Methyltransferase</keyword>
<dbReference type="InterPro" id="IPR050953">
    <property type="entry name" value="N4_N6_ade-DNA_methylase"/>
</dbReference>
<dbReference type="PRINTS" id="PR00507">
    <property type="entry name" value="N12N6MTFRASE"/>
</dbReference>
<dbReference type="PROSITE" id="PS00092">
    <property type="entry name" value="N6_MTASE"/>
    <property type="match status" value="1"/>
</dbReference>
<accession>A0A2J0YV69</accession>